<protein>
    <submittedName>
        <fullName evidence="10">Sugar ABC transporter ATP-binding protein</fullName>
    </submittedName>
</protein>
<evidence type="ECO:0000256" key="4">
    <source>
        <dbReference type="ARBA" id="ARBA00022737"/>
    </source>
</evidence>
<comment type="caution">
    <text evidence="10">The sequence shown here is derived from an EMBL/GenBank/DDBJ whole genome shotgun (WGS) entry which is preliminary data.</text>
</comment>
<dbReference type="InterPro" id="IPR050107">
    <property type="entry name" value="ABC_carbohydrate_import_ATPase"/>
</dbReference>
<dbReference type="InterPro" id="IPR003439">
    <property type="entry name" value="ABC_transporter-like_ATP-bd"/>
</dbReference>
<dbReference type="AlphaFoldDB" id="A0A938BMR4"/>
<keyword evidence="5" id="KW-0547">Nucleotide-binding</keyword>
<keyword evidence="3" id="KW-1003">Cell membrane</keyword>
<dbReference type="Pfam" id="PF00005">
    <property type="entry name" value="ABC_tran"/>
    <property type="match status" value="2"/>
</dbReference>
<keyword evidence="2" id="KW-0813">Transport</keyword>
<reference evidence="10" key="1">
    <citation type="submission" date="2019-03" db="EMBL/GenBank/DDBJ databases">
        <title>Lake Tanganyika Metagenome-Assembled Genomes (MAGs).</title>
        <authorList>
            <person name="Tran P."/>
        </authorList>
    </citation>
    <scope>NUCLEOTIDE SEQUENCE</scope>
    <source>
        <strain evidence="10">M_DeepCast_400m_m2_100</strain>
    </source>
</reference>
<feature type="domain" description="ABC transporter" evidence="9">
    <location>
        <begin position="246"/>
        <end position="485"/>
    </location>
</feature>
<dbReference type="CDD" id="cd03215">
    <property type="entry name" value="ABC_Carb_Monos_II"/>
    <property type="match status" value="1"/>
</dbReference>
<dbReference type="GO" id="GO:0005524">
    <property type="term" value="F:ATP binding"/>
    <property type="evidence" value="ECO:0007669"/>
    <property type="project" value="UniProtKB-KW"/>
</dbReference>
<sequence length="486" mass="52985">MRGIVKSFPGVKAIRRADLDVRAGEIHALVGENGAGKSTLIKVVTGAHAPDAGAILLEGVEAKIAGPQDAQRRGIAAIYQEFTLVPALSVRENLFLGRESAPGGWIDARAERRAALGVIGRLGVLLDPDARARDLTVAQQQLVETARALLADARLLIMDEPTAALTPREVERLFAILRELRARGHGLLFISHRLDEVLEIADRVTVMRDGVTLGTRSAGELTREALIEQMVGRALDQEFPKARAPIGEPLFVARDLRGGRVRGVSLEIRGGEVLGLAGLVGAGRTDLARLIFGADRPEGGTMLLAGRPLEIRSPRDAIRRGICLLTEDRKAQGLILKLSAGDNFALPNLDHWSRRGWIRPRQEGLAFARYVESLRIRVSDPRQRAEHLSGGNQQKLLVARWLERDARVIIFDEPTRGIDVGAKYEMYLLINELAARGKAILMISSELPEILGMSDRVLVMHDGRIAGEVRDVARATQEQLLALAVG</sequence>
<evidence type="ECO:0000259" key="9">
    <source>
        <dbReference type="PROSITE" id="PS50893"/>
    </source>
</evidence>
<dbReference type="SMART" id="SM00382">
    <property type="entry name" value="AAA"/>
    <property type="match status" value="2"/>
</dbReference>
<dbReference type="Gene3D" id="3.40.50.300">
    <property type="entry name" value="P-loop containing nucleotide triphosphate hydrolases"/>
    <property type="match status" value="2"/>
</dbReference>
<dbReference type="EMBL" id="VGIY01000317">
    <property type="protein sequence ID" value="MBM3318299.1"/>
    <property type="molecule type" value="Genomic_DNA"/>
</dbReference>
<dbReference type="CDD" id="cd03216">
    <property type="entry name" value="ABC_Carb_Monos_I"/>
    <property type="match status" value="1"/>
</dbReference>
<dbReference type="PANTHER" id="PTHR43790">
    <property type="entry name" value="CARBOHYDRATE TRANSPORT ATP-BINDING PROTEIN MG119-RELATED"/>
    <property type="match status" value="1"/>
</dbReference>
<dbReference type="PROSITE" id="PS00211">
    <property type="entry name" value="ABC_TRANSPORTER_1"/>
    <property type="match status" value="1"/>
</dbReference>
<evidence type="ECO:0000256" key="3">
    <source>
        <dbReference type="ARBA" id="ARBA00022475"/>
    </source>
</evidence>
<dbReference type="InterPro" id="IPR027417">
    <property type="entry name" value="P-loop_NTPase"/>
</dbReference>
<dbReference type="GO" id="GO:0016887">
    <property type="term" value="F:ATP hydrolysis activity"/>
    <property type="evidence" value="ECO:0007669"/>
    <property type="project" value="InterPro"/>
</dbReference>
<feature type="domain" description="ABC transporter" evidence="9">
    <location>
        <begin position="1"/>
        <end position="234"/>
    </location>
</feature>
<keyword evidence="7" id="KW-1278">Translocase</keyword>
<keyword evidence="4" id="KW-0677">Repeat</keyword>
<dbReference type="InterPro" id="IPR003593">
    <property type="entry name" value="AAA+_ATPase"/>
</dbReference>
<dbReference type="InterPro" id="IPR017871">
    <property type="entry name" value="ABC_transporter-like_CS"/>
</dbReference>
<dbReference type="FunFam" id="3.40.50.300:FF:000127">
    <property type="entry name" value="Ribose import ATP-binding protein RbsA"/>
    <property type="match status" value="1"/>
</dbReference>
<evidence type="ECO:0000313" key="10">
    <source>
        <dbReference type="EMBL" id="MBM3318299.1"/>
    </source>
</evidence>
<evidence type="ECO:0000256" key="7">
    <source>
        <dbReference type="ARBA" id="ARBA00022967"/>
    </source>
</evidence>
<dbReference type="Proteomes" id="UP000748308">
    <property type="component" value="Unassembled WGS sequence"/>
</dbReference>
<accession>A0A938BMR4</accession>
<dbReference type="PROSITE" id="PS50893">
    <property type="entry name" value="ABC_TRANSPORTER_2"/>
    <property type="match status" value="2"/>
</dbReference>
<dbReference type="PANTHER" id="PTHR43790:SF9">
    <property type="entry name" value="GALACTOFURANOSE TRANSPORTER ATP-BINDING PROTEIN YTFR"/>
    <property type="match status" value="1"/>
</dbReference>
<keyword evidence="6 10" id="KW-0067">ATP-binding</keyword>
<comment type="subcellular location">
    <subcellularLocation>
        <location evidence="1">Cell membrane</location>
        <topology evidence="1">Peripheral membrane protein</topology>
    </subcellularLocation>
</comment>
<evidence type="ECO:0000313" key="11">
    <source>
        <dbReference type="Proteomes" id="UP000748308"/>
    </source>
</evidence>
<dbReference type="SUPFAM" id="SSF52540">
    <property type="entry name" value="P-loop containing nucleoside triphosphate hydrolases"/>
    <property type="match status" value="2"/>
</dbReference>
<evidence type="ECO:0000256" key="6">
    <source>
        <dbReference type="ARBA" id="ARBA00022840"/>
    </source>
</evidence>
<proteinExistence type="predicted"/>
<evidence type="ECO:0000256" key="5">
    <source>
        <dbReference type="ARBA" id="ARBA00022741"/>
    </source>
</evidence>
<gene>
    <name evidence="10" type="ORF">FJY75_10665</name>
</gene>
<evidence type="ECO:0000256" key="8">
    <source>
        <dbReference type="ARBA" id="ARBA00023136"/>
    </source>
</evidence>
<dbReference type="GO" id="GO:0005886">
    <property type="term" value="C:plasma membrane"/>
    <property type="evidence" value="ECO:0007669"/>
    <property type="project" value="UniProtKB-SubCell"/>
</dbReference>
<organism evidence="10 11">
    <name type="scientific">Eiseniibacteriota bacterium</name>
    <dbReference type="NCBI Taxonomy" id="2212470"/>
    <lineage>
        <taxon>Bacteria</taxon>
        <taxon>Candidatus Eiseniibacteriota</taxon>
    </lineage>
</organism>
<keyword evidence="8" id="KW-0472">Membrane</keyword>
<evidence type="ECO:0000256" key="1">
    <source>
        <dbReference type="ARBA" id="ARBA00004202"/>
    </source>
</evidence>
<evidence type="ECO:0000256" key="2">
    <source>
        <dbReference type="ARBA" id="ARBA00022448"/>
    </source>
</evidence>
<name>A0A938BMR4_UNCEI</name>